<dbReference type="AlphaFoldDB" id="A0A7V1LKH9"/>
<gene>
    <name evidence="1" type="ORF">ENJ10_03200</name>
</gene>
<evidence type="ECO:0000313" key="1">
    <source>
        <dbReference type="EMBL" id="HED09671.1"/>
    </source>
</evidence>
<organism evidence="1">
    <name type="scientific">Caldithrix abyssi</name>
    <dbReference type="NCBI Taxonomy" id="187145"/>
    <lineage>
        <taxon>Bacteria</taxon>
        <taxon>Pseudomonadati</taxon>
        <taxon>Calditrichota</taxon>
        <taxon>Calditrichia</taxon>
        <taxon>Calditrichales</taxon>
        <taxon>Calditrichaceae</taxon>
        <taxon>Caldithrix</taxon>
    </lineage>
</organism>
<dbReference type="EMBL" id="DRLD01000088">
    <property type="protein sequence ID" value="HED09671.1"/>
    <property type="molecule type" value="Genomic_DNA"/>
</dbReference>
<reference evidence="1" key="1">
    <citation type="journal article" date="2020" name="mSystems">
        <title>Genome- and Community-Level Interaction Insights into Carbon Utilization and Element Cycling Functions of Hydrothermarchaeota in Hydrothermal Sediment.</title>
        <authorList>
            <person name="Zhou Z."/>
            <person name="Liu Y."/>
            <person name="Xu W."/>
            <person name="Pan J."/>
            <person name="Luo Z.H."/>
            <person name="Li M."/>
        </authorList>
    </citation>
    <scope>NUCLEOTIDE SEQUENCE [LARGE SCALE GENOMIC DNA]</scope>
    <source>
        <strain evidence="1">HyVt-456</strain>
    </source>
</reference>
<name>A0A7V1LKH9_CALAY</name>
<sequence length="306" mass="34926">MSIVLILPSLIMAGDNLRDGLVMGIDFQTTNYINPYVSYEGQPYEPRNLITYNDKSSFVYFPFGWASYSDQGFGEFSTYAGHLLITGLLNLISPNKEYKYTTDKVYTGDSWADGYVPVFDEFGNQTSDKWPLTPGEGLEGSYAEMDFLRLVFSGRVFRSFPLTLGGQGGIGSFGVNFAKVREGSEPSLINNDGPGVVNFNKLVDLYYGLNVGWAQELFGGQLVILNAQYDWHFFLKDDNNDEYRREGNRIRVELNWFPFSTDSALENIIFNAYYIQNKVPYFKKFNKYIPVTFENKTIAFSIRYLL</sequence>
<proteinExistence type="predicted"/>
<comment type="caution">
    <text evidence="1">The sequence shown here is derived from an EMBL/GenBank/DDBJ whole genome shotgun (WGS) entry which is preliminary data.</text>
</comment>
<accession>A0A7V1LKH9</accession>
<protein>
    <submittedName>
        <fullName evidence="1">Uncharacterized protein</fullName>
    </submittedName>
</protein>
<dbReference type="Proteomes" id="UP000886005">
    <property type="component" value="Unassembled WGS sequence"/>
</dbReference>